<dbReference type="HAMAP" id="MF_00209">
    <property type="entry name" value="Inorganic_PPase"/>
    <property type="match status" value="1"/>
</dbReference>
<comment type="catalytic activity">
    <reaction evidence="5">
        <text>diphosphate + H2O = 2 phosphate + H(+)</text>
        <dbReference type="Rhea" id="RHEA:24576"/>
        <dbReference type="ChEBI" id="CHEBI:15377"/>
        <dbReference type="ChEBI" id="CHEBI:15378"/>
        <dbReference type="ChEBI" id="CHEBI:33019"/>
        <dbReference type="ChEBI" id="CHEBI:43474"/>
        <dbReference type="EC" id="3.6.1.1"/>
    </reaction>
</comment>
<comment type="subcellular location">
    <subcellularLocation>
        <location evidence="5">Cytoplasm</location>
    </subcellularLocation>
</comment>
<evidence type="ECO:0000256" key="1">
    <source>
        <dbReference type="ARBA" id="ARBA00001946"/>
    </source>
</evidence>
<comment type="function">
    <text evidence="5">Catalyzes the hydrolysis of inorganic pyrophosphate (PPi) forming two phosphate ions.</text>
</comment>
<dbReference type="EC" id="3.6.1.1" evidence="5"/>
<dbReference type="OrthoDB" id="5187599at2"/>
<dbReference type="PATRIC" id="fig|728005.3.peg.1920"/>
<dbReference type="GO" id="GO:0005737">
    <property type="term" value="C:cytoplasm"/>
    <property type="evidence" value="ECO:0007669"/>
    <property type="project" value="UniProtKB-SubCell"/>
</dbReference>
<keyword evidence="5" id="KW-0963">Cytoplasm</keyword>
<protein>
    <recommendedName>
        <fullName evidence="5">Inorganic pyrophosphatase</fullName>
        <ecNumber evidence="5">3.6.1.1</ecNumber>
    </recommendedName>
    <alternativeName>
        <fullName evidence="5">Pyrophosphate phospho-hydrolase</fullName>
        <shortName evidence="5">PPase</shortName>
    </alternativeName>
</protein>
<evidence type="ECO:0000256" key="5">
    <source>
        <dbReference type="HAMAP-Rule" id="MF_00209"/>
    </source>
</evidence>
<gene>
    <name evidence="5" type="primary">ppa</name>
    <name evidence="7" type="ORF">SAMN04488059_101103</name>
    <name evidence="6" type="ORF">WH91_18415</name>
</gene>
<dbReference type="GO" id="GO:0000287">
    <property type="term" value="F:magnesium ion binding"/>
    <property type="evidence" value="ECO:0007669"/>
    <property type="project" value="UniProtKB-UniRule"/>
</dbReference>
<dbReference type="InterPro" id="IPR036649">
    <property type="entry name" value="Pyrophosphatase_sf"/>
</dbReference>
<comment type="subunit">
    <text evidence="5">Homohexamer.</text>
</comment>
<keyword evidence="3 5" id="KW-0378">Hydrolase</keyword>
<feature type="binding site" evidence="5">
    <location>
        <position position="103"/>
    </location>
    <ligand>
        <name>Mg(2+)</name>
        <dbReference type="ChEBI" id="CHEBI:18420"/>
        <label>1</label>
    </ligand>
</feature>
<evidence type="ECO:0000313" key="9">
    <source>
        <dbReference type="Proteomes" id="UP000182258"/>
    </source>
</evidence>
<dbReference type="Proteomes" id="UP000033519">
    <property type="component" value="Unassembled WGS sequence"/>
</dbReference>
<accession>A0A0F5PSL4</accession>
<dbReference type="RefSeq" id="WP_046172453.1">
    <property type="nucleotide sequence ID" value="NZ_FOMB01000001.1"/>
</dbReference>
<dbReference type="STRING" id="728005.SAMN04488059_101103"/>
<dbReference type="AlphaFoldDB" id="A0A0F5PSL4"/>
<dbReference type="InterPro" id="IPR008162">
    <property type="entry name" value="Pyrophosphatase"/>
</dbReference>
<comment type="similarity">
    <text evidence="5">Belongs to the PPase family.</text>
</comment>
<dbReference type="GO" id="GO:0006796">
    <property type="term" value="P:phosphate-containing compound metabolic process"/>
    <property type="evidence" value="ECO:0007669"/>
    <property type="project" value="InterPro"/>
</dbReference>
<dbReference type="SUPFAM" id="SSF50324">
    <property type="entry name" value="Inorganic pyrophosphatase"/>
    <property type="match status" value="1"/>
</dbReference>
<feature type="binding site" evidence="5">
    <location>
        <position position="142"/>
    </location>
    <ligand>
        <name>substrate</name>
    </ligand>
</feature>
<reference evidence="6 8" key="1">
    <citation type="submission" date="2015-03" db="EMBL/GenBank/DDBJ databases">
        <authorList>
            <person name="Lepp D."/>
            <person name="Hassan Y.I."/>
            <person name="Li X.-Z."/>
            <person name="Zhou T."/>
        </authorList>
    </citation>
    <scope>NUCLEOTIDE SEQUENCE [LARGE SCALE GENOMIC DNA]</scope>
    <source>
        <strain evidence="6 8">Cr7-05</strain>
    </source>
</reference>
<keyword evidence="2 5" id="KW-0479">Metal-binding</keyword>
<dbReference type="EMBL" id="LAPV01000159">
    <property type="protein sequence ID" value="KKC31677.1"/>
    <property type="molecule type" value="Genomic_DNA"/>
</dbReference>
<evidence type="ECO:0000256" key="3">
    <source>
        <dbReference type="ARBA" id="ARBA00022801"/>
    </source>
</evidence>
<evidence type="ECO:0000313" key="8">
    <source>
        <dbReference type="Proteomes" id="UP000033519"/>
    </source>
</evidence>
<dbReference type="CDD" id="cd00412">
    <property type="entry name" value="pyrophosphatase"/>
    <property type="match status" value="1"/>
</dbReference>
<dbReference type="Pfam" id="PF00719">
    <property type="entry name" value="Pyrophosphatase"/>
    <property type="match status" value="1"/>
</dbReference>
<proteinExistence type="inferred from homology"/>
<feature type="binding site" evidence="5">
    <location>
        <position position="71"/>
    </location>
    <ligand>
        <name>Mg(2+)</name>
        <dbReference type="ChEBI" id="CHEBI:18420"/>
        <label>2</label>
    </ligand>
</feature>
<dbReference type="Proteomes" id="UP000182258">
    <property type="component" value="Unassembled WGS sequence"/>
</dbReference>
<evidence type="ECO:0000313" key="7">
    <source>
        <dbReference type="EMBL" id="SFB93371.1"/>
    </source>
</evidence>
<feature type="binding site" evidence="5">
    <location>
        <position position="44"/>
    </location>
    <ligand>
        <name>substrate</name>
    </ligand>
</feature>
<comment type="cofactor">
    <cofactor evidence="1 5">
        <name>Mg(2+)</name>
        <dbReference type="ChEBI" id="CHEBI:18420"/>
    </cofactor>
</comment>
<dbReference type="Gene3D" id="3.90.80.10">
    <property type="entry name" value="Inorganic pyrophosphatase"/>
    <property type="match status" value="1"/>
</dbReference>
<feature type="binding site" evidence="5">
    <location>
        <position position="66"/>
    </location>
    <ligand>
        <name>Mg(2+)</name>
        <dbReference type="ChEBI" id="CHEBI:18420"/>
        <label>1</label>
    </ligand>
</feature>
<keyword evidence="4 5" id="KW-0460">Magnesium</keyword>
<dbReference type="EMBL" id="FOMB01000001">
    <property type="protein sequence ID" value="SFB93371.1"/>
    <property type="molecule type" value="Genomic_DNA"/>
</dbReference>
<feature type="binding site" evidence="5">
    <location>
        <position position="30"/>
    </location>
    <ligand>
        <name>substrate</name>
    </ligand>
</feature>
<sequence length="177" mass="19799">MNIDAIPTGKNPPDDLNVIIEVPMGGEPIKYEIDKASGALFVDRFLYTPMRYPGNYGFVPHTLCGDGDALDVIVMNSRPLFPGAVVRCRPFGVLFMEDDGGQDEKILAVPVSKLTKMYDSIKDIGDMQEIQVERVKHFFTHYKDLEPGKWAKISHVGGYEDAKKVILDSIELHNKSK</sequence>
<dbReference type="PANTHER" id="PTHR10286">
    <property type="entry name" value="INORGANIC PYROPHOSPHATASE"/>
    <property type="match status" value="1"/>
</dbReference>
<organism evidence="7 9">
    <name type="scientific">Devosia psychrophila</name>
    <dbReference type="NCBI Taxonomy" id="728005"/>
    <lineage>
        <taxon>Bacteria</taxon>
        <taxon>Pseudomonadati</taxon>
        <taxon>Pseudomonadota</taxon>
        <taxon>Alphaproteobacteria</taxon>
        <taxon>Hyphomicrobiales</taxon>
        <taxon>Devosiaceae</taxon>
        <taxon>Devosia</taxon>
    </lineage>
</organism>
<dbReference type="NCBIfam" id="NF002317">
    <property type="entry name" value="PRK01250.1"/>
    <property type="match status" value="1"/>
</dbReference>
<evidence type="ECO:0000256" key="2">
    <source>
        <dbReference type="ARBA" id="ARBA00022723"/>
    </source>
</evidence>
<evidence type="ECO:0000256" key="4">
    <source>
        <dbReference type="ARBA" id="ARBA00022842"/>
    </source>
</evidence>
<feature type="binding site" evidence="5">
    <location>
        <position position="56"/>
    </location>
    <ligand>
        <name>substrate</name>
    </ligand>
</feature>
<evidence type="ECO:0000313" key="6">
    <source>
        <dbReference type="EMBL" id="KKC31677.1"/>
    </source>
</evidence>
<dbReference type="GO" id="GO:0004427">
    <property type="term" value="F:inorganic diphosphate phosphatase activity"/>
    <property type="evidence" value="ECO:0007669"/>
    <property type="project" value="UniProtKB-UniRule"/>
</dbReference>
<keyword evidence="8" id="KW-1185">Reference proteome</keyword>
<name>A0A0F5PSL4_9HYPH</name>
<reference evidence="7 9" key="2">
    <citation type="submission" date="2016-10" db="EMBL/GenBank/DDBJ databases">
        <authorList>
            <person name="de Groot N.N."/>
        </authorList>
    </citation>
    <scope>NUCLEOTIDE SEQUENCE [LARGE SCALE GENOMIC DNA]</scope>
    <source>
        <strain evidence="7 9">CGMCC 1.10210</strain>
    </source>
</reference>
<feature type="binding site" evidence="5">
    <location>
        <position position="71"/>
    </location>
    <ligand>
        <name>Mg(2+)</name>
        <dbReference type="ChEBI" id="CHEBI:18420"/>
        <label>1</label>
    </ligand>
</feature>